<evidence type="ECO:0008006" key="3">
    <source>
        <dbReference type="Google" id="ProtNLM"/>
    </source>
</evidence>
<dbReference type="EMBL" id="LHZB01000118">
    <property type="protein sequence ID" value="KXV00061.1"/>
    <property type="molecule type" value="Genomic_DNA"/>
</dbReference>
<comment type="caution">
    <text evidence="1">The sequence shown here is derived from an EMBL/GenBank/DDBJ whole genome shotgun (WGS) entry which is preliminary data.</text>
</comment>
<accession>A0A149QS20</accession>
<organism evidence="1 2">
    <name type="scientific">Gluconobacter potus</name>
    <dbReference type="NCBI Taxonomy" id="2724927"/>
    <lineage>
        <taxon>Bacteria</taxon>
        <taxon>Pseudomonadati</taxon>
        <taxon>Pseudomonadota</taxon>
        <taxon>Alphaproteobacteria</taxon>
        <taxon>Acetobacterales</taxon>
        <taxon>Acetobacteraceae</taxon>
        <taxon>Gluconobacter</taxon>
    </lineage>
</organism>
<dbReference type="SUPFAM" id="SSF52540">
    <property type="entry name" value="P-loop containing nucleoside triphosphate hydrolases"/>
    <property type="match status" value="1"/>
</dbReference>
<evidence type="ECO:0000313" key="2">
    <source>
        <dbReference type="Proteomes" id="UP000075573"/>
    </source>
</evidence>
<dbReference type="PATRIC" id="fig|442.7.peg.3341"/>
<protein>
    <recommendedName>
        <fullName evidence="3">ParA family protein</fullName>
    </recommendedName>
</protein>
<sequence length="189" mass="20571">MSVATVDFDTQRTLTKWISRRENNGIDVPGIENYIADPDNEEAARDVLKIDDVDIVFVDTPPSIDHYPGTMKLLAQNVDLVLVPTKVGISDTESAEQLLEVLASWNVPTLAVINLVKISAKRPLKKAKQRIVGLAELSAVDIPDYTDFLVADEAGLGATEVSKCNGADAIAAFWADVKRIINRKTGRGV</sequence>
<dbReference type="AlphaFoldDB" id="A0A149QS20"/>
<reference evidence="1 2" key="1">
    <citation type="submission" date="2015-06" db="EMBL/GenBank/DDBJ databases">
        <title>Improved classification and identification of acetic acid bacteria using matrix-assisted laser desorption/ionization time-of-flight mass spectrometry; Gluconobacter nephelii and Gluconobacter uchimurae are later heterotypic synonyms of Gluconobacter japonicus and Gluconobacter oxydans, respectively.</title>
        <authorList>
            <person name="Li L."/>
            <person name="Cleenwerck I."/>
            <person name="De Vuyst L."/>
            <person name="Vandamme P."/>
        </authorList>
    </citation>
    <scope>NUCLEOTIDE SEQUENCE [LARGE SCALE GENOMIC DNA]</scope>
    <source>
        <strain evidence="1 2">LMG 1764</strain>
    </source>
</reference>
<evidence type="ECO:0000313" key="1">
    <source>
        <dbReference type="EMBL" id="KXV00061.1"/>
    </source>
</evidence>
<gene>
    <name evidence="1" type="ORF">AD929_12585</name>
</gene>
<name>A0A149QS20_9PROT</name>
<dbReference type="Proteomes" id="UP000075573">
    <property type="component" value="Unassembled WGS sequence"/>
</dbReference>
<dbReference type="InterPro" id="IPR027417">
    <property type="entry name" value="P-loop_NTPase"/>
</dbReference>
<dbReference type="Gene3D" id="3.40.50.300">
    <property type="entry name" value="P-loop containing nucleotide triphosphate hydrolases"/>
    <property type="match status" value="1"/>
</dbReference>
<proteinExistence type="predicted"/>